<dbReference type="PROSITE" id="PS01031">
    <property type="entry name" value="SHSP"/>
    <property type="match status" value="1"/>
</dbReference>
<dbReference type="InterPro" id="IPR008978">
    <property type="entry name" value="HSP20-like_chaperone"/>
</dbReference>
<dbReference type="PANTHER" id="PTHR45640:SF26">
    <property type="entry name" value="RE23625P"/>
    <property type="match status" value="1"/>
</dbReference>
<dbReference type="GO" id="GO:0051082">
    <property type="term" value="F:unfolded protein binding"/>
    <property type="evidence" value="ECO:0007669"/>
    <property type="project" value="TreeGrafter"/>
</dbReference>
<organism evidence="4 5">
    <name type="scientific">Candidula unifasciata</name>
    <dbReference type="NCBI Taxonomy" id="100452"/>
    <lineage>
        <taxon>Eukaryota</taxon>
        <taxon>Metazoa</taxon>
        <taxon>Spiralia</taxon>
        <taxon>Lophotrochozoa</taxon>
        <taxon>Mollusca</taxon>
        <taxon>Gastropoda</taxon>
        <taxon>Heterobranchia</taxon>
        <taxon>Euthyneura</taxon>
        <taxon>Panpulmonata</taxon>
        <taxon>Eupulmonata</taxon>
        <taxon>Stylommatophora</taxon>
        <taxon>Helicina</taxon>
        <taxon>Helicoidea</taxon>
        <taxon>Geomitridae</taxon>
        <taxon>Candidula</taxon>
    </lineage>
</organism>
<dbReference type="GO" id="GO:0005634">
    <property type="term" value="C:nucleus"/>
    <property type="evidence" value="ECO:0007669"/>
    <property type="project" value="TreeGrafter"/>
</dbReference>
<dbReference type="PRINTS" id="PR00299">
    <property type="entry name" value="ACRYSTALLIN"/>
</dbReference>
<sequence length="154" mass="17564">MFSVSPRFLPYNIEDLLRLADELTERYPAQRPSSGDGYNLTPAASRLALARHGDSEVHNTDKEFRIRLDLHHYSPEEVRITCDNLRITINAKHEERQDDHGYVSREITRTYRLPADVDVRSVASSMNTHGVLNIRIAKKAIQAPTEIPVAVEIM</sequence>
<dbReference type="AlphaFoldDB" id="A0A8S3YH31"/>
<dbReference type="OrthoDB" id="1431247at2759"/>
<feature type="domain" description="SHSP" evidence="3">
    <location>
        <begin position="43"/>
        <end position="152"/>
    </location>
</feature>
<dbReference type="GO" id="GO:0009408">
    <property type="term" value="P:response to heat"/>
    <property type="evidence" value="ECO:0007669"/>
    <property type="project" value="TreeGrafter"/>
</dbReference>
<dbReference type="SUPFAM" id="SSF49764">
    <property type="entry name" value="HSP20-like chaperones"/>
    <property type="match status" value="1"/>
</dbReference>
<dbReference type="Pfam" id="PF00011">
    <property type="entry name" value="HSP20"/>
    <property type="match status" value="1"/>
</dbReference>
<evidence type="ECO:0000256" key="1">
    <source>
        <dbReference type="PROSITE-ProRule" id="PRU00285"/>
    </source>
</evidence>
<proteinExistence type="inferred from homology"/>
<reference evidence="4" key="1">
    <citation type="submission" date="2021-04" db="EMBL/GenBank/DDBJ databases">
        <authorList>
            <consortium name="Molecular Ecology Group"/>
        </authorList>
    </citation>
    <scope>NUCLEOTIDE SEQUENCE</scope>
</reference>
<dbReference type="InterPro" id="IPR001436">
    <property type="entry name" value="Alpha-crystallin/sHSP_animal"/>
</dbReference>
<keyword evidence="5" id="KW-1185">Reference proteome</keyword>
<dbReference type="Gene3D" id="2.60.40.790">
    <property type="match status" value="1"/>
</dbReference>
<evidence type="ECO:0000313" key="4">
    <source>
        <dbReference type="EMBL" id="CAG5116503.1"/>
    </source>
</evidence>
<comment type="caution">
    <text evidence="4">The sequence shown here is derived from an EMBL/GenBank/DDBJ whole genome shotgun (WGS) entry which is preliminary data.</text>
</comment>
<comment type="similarity">
    <text evidence="1 2">Belongs to the small heat shock protein (HSP20) family.</text>
</comment>
<dbReference type="PANTHER" id="PTHR45640">
    <property type="entry name" value="HEAT SHOCK PROTEIN HSP-12.2-RELATED"/>
    <property type="match status" value="1"/>
</dbReference>
<evidence type="ECO:0000259" key="3">
    <source>
        <dbReference type="PROSITE" id="PS01031"/>
    </source>
</evidence>
<evidence type="ECO:0000256" key="2">
    <source>
        <dbReference type="RuleBase" id="RU003616"/>
    </source>
</evidence>
<dbReference type="CDD" id="cd06526">
    <property type="entry name" value="metazoan_ACD"/>
    <property type="match status" value="1"/>
</dbReference>
<gene>
    <name evidence="4" type="ORF">CUNI_LOCUS2061</name>
</gene>
<dbReference type="EMBL" id="CAJHNH020000267">
    <property type="protein sequence ID" value="CAG5116503.1"/>
    <property type="molecule type" value="Genomic_DNA"/>
</dbReference>
<name>A0A8S3YH31_9EUPU</name>
<dbReference type="InterPro" id="IPR002068">
    <property type="entry name" value="A-crystallin/Hsp20_dom"/>
</dbReference>
<dbReference type="Proteomes" id="UP000678393">
    <property type="component" value="Unassembled WGS sequence"/>
</dbReference>
<protein>
    <recommendedName>
        <fullName evidence="3">SHSP domain-containing protein</fullName>
    </recommendedName>
</protein>
<dbReference type="GO" id="GO:0005737">
    <property type="term" value="C:cytoplasm"/>
    <property type="evidence" value="ECO:0007669"/>
    <property type="project" value="TreeGrafter"/>
</dbReference>
<dbReference type="GO" id="GO:0042026">
    <property type="term" value="P:protein refolding"/>
    <property type="evidence" value="ECO:0007669"/>
    <property type="project" value="TreeGrafter"/>
</dbReference>
<accession>A0A8S3YH31</accession>
<evidence type="ECO:0000313" key="5">
    <source>
        <dbReference type="Proteomes" id="UP000678393"/>
    </source>
</evidence>